<dbReference type="KEGG" id="sphl:LPB140_09185"/>
<dbReference type="OrthoDB" id="7427936at2"/>
<dbReference type="RefSeq" id="WP_072559584.1">
    <property type="nucleotide sequence ID" value="NZ_CP018154.1"/>
</dbReference>
<dbReference type="AlphaFoldDB" id="A0A1L3JCT9"/>
<protein>
    <recommendedName>
        <fullName evidence="4">OmpH family outer membrane protein</fullName>
    </recommendedName>
</protein>
<evidence type="ECO:0008006" key="4">
    <source>
        <dbReference type="Google" id="ProtNLM"/>
    </source>
</evidence>
<dbReference type="Pfam" id="PF03938">
    <property type="entry name" value="OmpH"/>
    <property type="match status" value="1"/>
</dbReference>
<dbReference type="STRING" id="1913578.LPB140_09185"/>
<dbReference type="Gene3D" id="3.30.910.20">
    <property type="entry name" value="Skp domain"/>
    <property type="match status" value="1"/>
</dbReference>
<keyword evidence="3" id="KW-1185">Reference proteome</keyword>
<dbReference type="PROSITE" id="PS00018">
    <property type="entry name" value="EF_HAND_1"/>
    <property type="match status" value="1"/>
</dbReference>
<name>A0A1L3JCT9_9SPHN</name>
<organism evidence="2 3">
    <name type="scientific">Sphingorhabdus lutea</name>
    <dbReference type="NCBI Taxonomy" id="1913578"/>
    <lineage>
        <taxon>Bacteria</taxon>
        <taxon>Pseudomonadati</taxon>
        <taxon>Pseudomonadota</taxon>
        <taxon>Alphaproteobacteria</taxon>
        <taxon>Sphingomonadales</taxon>
        <taxon>Sphingomonadaceae</taxon>
        <taxon>Sphingorhabdus</taxon>
    </lineage>
</organism>
<dbReference type="SMART" id="SM00935">
    <property type="entry name" value="OmpH"/>
    <property type="match status" value="1"/>
</dbReference>
<dbReference type="InterPro" id="IPR018247">
    <property type="entry name" value="EF_Hand_1_Ca_BS"/>
</dbReference>
<feature type="chain" id="PRO_5013244803" description="OmpH family outer membrane protein" evidence="1">
    <location>
        <begin position="26"/>
        <end position="232"/>
    </location>
</feature>
<evidence type="ECO:0000256" key="1">
    <source>
        <dbReference type="SAM" id="SignalP"/>
    </source>
</evidence>
<accession>A0A1L3JCT9</accession>
<reference evidence="2 3" key="1">
    <citation type="submission" date="2016-11" db="EMBL/GenBank/DDBJ databases">
        <title>Sphingorhabdus sp. LPB0140, isolated from marine environment.</title>
        <authorList>
            <person name="Kim E."/>
            <person name="Yi H."/>
        </authorList>
    </citation>
    <scope>NUCLEOTIDE SEQUENCE [LARGE SCALE GENOMIC DNA]</scope>
    <source>
        <strain evidence="2 3">LPB0140</strain>
    </source>
</reference>
<keyword evidence="1" id="KW-0732">Signal</keyword>
<dbReference type="SUPFAM" id="SSF111384">
    <property type="entry name" value="OmpH-like"/>
    <property type="match status" value="1"/>
</dbReference>
<dbReference type="Proteomes" id="UP000242561">
    <property type="component" value="Chromosome"/>
</dbReference>
<dbReference type="EMBL" id="CP018154">
    <property type="protein sequence ID" value="APG62932.1"/>
    <property type="molecule type" value="Genomic_DNA"/>
</dbReference>
<feature type="signal peptide" evidence="1">
    <location>
        <begin position="1"/>
        <end position="25"/>
    </location>
</feature>
<dbReference type="GO" id="GO:0051082">
    <property type="term" value="F:unfolded protein binding"/>
    <property type="evidence" value="ECO:0007669"/>
    <property type="project" value="InterPro"/>
</dbReference>
<dbReference type="InterPro" id="IPR005632">
    <property type="entry name" value="Chaperone_Skp"/>
</dbReference>
<evidence type="ECO:0000313" key="3">
    <source>
        <dbReference type="Proteomes" id="UP000242561"/>
    </source>
</evidence>
<gene>
    <name evidence="2" type="ORF">LPB140_09185</name>
</gene>
<evidence type="ECO:0000313" key="2">
    <source>
        <dbReference type="EMBL" id="APG62932.1"/>
    </source>
</evidence>
<sequence length="232" mass="24899">MIKSMKNILMAATASALFIAPAAQAQVAGIATADVTTSIVKAKGFGAAYEQVQNTFSANSGLIQGKLKEINDINAQLDTDGNKELTQAELDAAIKAKNPLLTQLQQKEDEINQLEAPAIRARVYIIEQYLQQYAAAQQSVVTAKKINFILAPDAFLWAPEAIDISPAITAELDKLVPTASITPPAEWQPSRQGYGIYEQIQQLLTNVARQRAAQAAAQQNAPAANAAQPESR</sequence>
<proteinExistence type="predicted"/>
<dbReference type="InterPro" id="IPR024930">
    <property type="entry name" value="Skp_dom_sf"/>
</dbReference>